<keyword evidence="1" id="KW-1133">Transmembrane helix</keyword>
<evidence type="ECO:0008006" key="4">
    <source>
        <dbReference type="Google" id="ProtNLM"/>
    </source>
</evidence>
<dbReference type="Proteomes" id="UP001199816">
    <property type="component" value="Unassembled WGS sequence"/>
</dbReference>
<feature type="transmembrane region" description="Helical" evidence="1">
    <location>
        <begin position="199"/>
        <end position="216"/>
    </location>
</feature>
<evidence type="ECO:0000313" key="3">
    <source>
        <dbReference type="Proteomes" id="UP001199816"/>
    </source>
</evidence>
<sequence length="346" mass="40302">MRVSQKDAEIIYNAIDRWEEEKVVDTEKANQLRNAVTVYKDDLGSFTFYAFVAAVSCAILAFGAIVLDEKWIERLRRFFAFSEVLIGGIFLMLSVVLVWFARKRKQKHPDAALSNESFNILTVLSLGIAITYLTRGLGDGYRFYGLVVFALAVSYGFVAKYLQSKLIWICALLALVVSWCIQTWIWSAPEHLYFKGMNYPLRMTVFCAVLLAAAGFLRRQLQAVQLPFYEITIYFFWIFFLLSGLFLSVSGNLSYDVWSNIRQGRLFPWALGYTLLLCGLIAYAYRLKDELFRDLVLLFFLLNIYTRYFEYFWDKTNKGIFFAILALSFWLIGRKTEQMRRRFMKG</sequence>
<feature type="transmembrane region" description="Helical" evidence="1">
    <location>
        <begin position="113"/>
        <end position="135"/>
    </location>
</feature>
<organism evidence="2 3">
    <name type="scientific">Niabella pedocola</name>
    <dbReference type="NCBI Taxonomy" id="1752077"/>
    <lineage>
        <taxon>Bacteria</taxon>
        <taxon>Pseudomonadati</taxon>
        <taxon>Bacteroidota</taxon>
        <taxon>Chitinophagia</taxon>
        <taxon>Chitinophagales</taxon>
        <taxon>Chitinophagaceae</taxon>
        <taxon>Niabella</taxon>
    </lineage>
</organism>
<feature type="transmembrane region" description="Helical" evidence="1">
    <location>
        <begin position="295"/>
        <end position="313"/>
    </location>
</feature>
<feature type="transmembrane region" description="Helical" evidence="1">
    <location>
        <begin position="319"/>
        <end position="336"/>
    </location>
</feature>
<feature type="transmembrane region" description="Helical" evidence="1">
    <location>
        <begin position="46"/>
        <end position="67"/>
    </location>
</feature>
<gene>
    <name evidence="2" type="ORF">LQ567_23270</name>
</gene>
<keyword evidence="1" id="KW-0472">Membrane</keyword>
<reference evidence="2 3" key="1">
    <citation type="submission" date="2021-11" db="EMBL/GenBank/DDBJ databases">
        <title>Genomic of Niabella pedocola.</title>
        <authorList>
            <person name="Wu T."/>
        </authorList>
    </citation>
    <scope>NUCLEOTIDE SEQUENCE [LARGE SCALE GENOMIC DNA]</scope>
    <source>
        <strain evidence="2 3">JCM 31011</strain>
    </source>
</reference>
<feature type="transmembrane region" description="Helical" evidence="1">
    <location>
        <begin position="79"/>
        <end position="101"/>
    </location>
</feature>
<proteinExistence type="predicted"/>
<accession>A0ABS8PXD4</accession>
<feature type="transmembrane region" description="Helical" evidence="1">
    <location>
        <begin position="166"/>
        <end position="187"/>
    </location>
</feature>
<keyword evidence="3" id="KW-1185">Reference proteome</keyword>
<keyword evidence="1" id="KW-0812">Transmembrane</keyword>
<dbReference type="EMBL" id="JAJNEC010000007">
    <property type="protein sequence ID" value="MCD2425724.1"/>
    <property type="molecule type" value="Genomic_DNA"/>
</dbReference>
<comment type="caution">
    <text evidence="2">The sequence shown here is derived from an EMBL/GenBank/DDBJ whole genome shotgun (WGS) entry which is preliminary data.</text>
</comment>
<evidence type="ECO:0000313" key="2">
    <source>
        <dbReference type="EMBL" id="MCD2425724.1"/>
    </source>
</evidence>
<name>A0ABS8PXD4_9BACT</name>
<dbReference type="RefSeq" id="WP_231008286.1">
    <property type="nucleotide sequence ID" value="NZ_JAJNEC010000007.1"/>
</dbReference>
<evidence type="ECO:0000256" key="1">
    <source>
        <dbReference type="SAM" id="Phobius"/>
    </source>
</evidence>
<feature type="transmembrane region" description="Helical" evidence="1">
    <location>
        <begin position="141"/>
        <end position="159"/>
    </location>
</feature>
<feature type="transmembrane region" description="Helical" evidence="1">
    <location>
        <begin position="228"/>
        <end position="246"/>
    </location>
</feature>
<feature type="transmembrane region" description="Helical" evidence="1">
    <location>
        <begin position="266"/>
        <end position="283"/>
    </location>
</feature>
<protein>
    <recommendedName>
        <fullName evidence="4">DUF2157 domain-containing protein</fullName>
    </recommendedName>
</protein>